<reference evidence="1" key="1">
    <citation type="submission" date="2025-08" db="UniProtKB">
        <authorList>
            <consortium name="Ensembl"/>
        </authorList>
    </citation>
    <scope>IDENTIFICATION</scope>
</reference>
<dbReference type="AlphaFoldDB" id="A0A8C9KS13"/>
<name>A0A8C9KS13_SERCA</name>
<accession>A0A8C9KS13</accession>
<reference evidence="1" key="2">
    <citation type="submission" date="2025-09" db="UniProtKB">
        <authorList>
            <consortium name="Ensembl"/>
        </authorList>
    </citation>
    <scope>IDENTIFICATION</scope>
</reference>
<dbReference type="Proteomes" id="UP000694409">
    <property type="component" value="Unassembled WGS sequence"/>
</dbReference>
<organism evidence="1 2">
    <name type="scientific">Serinus canaria</name>
    <name type="common">Island canary</name>
    <name type="synonym">Fringilla canaria</name>
    <dbReference type="NCBI Taxonomy" id="9135"/>
    <lineage>
        <taxon>Eukaryota</taxon>
        <taxon>Metazoa</taxon>
        <taxon>Chordata</taxon>
        <taxon>Craniata</taxon>
        <taxon>Vertebrata</taxon>
        <taxon>Euteleostomi</taxon>
        <taxon>Archelosauria</taxon>
        <taxon>Archosauria</taxon>
        <taxon>Dinosauria</taxon>
        <taxon>Saurischia</taxon>
        <taxon>Theropoda</taxon>
        <taxon>Coelurosauria</taxon>
        <taxon>Aves</taxon>
        <taxon>Neognathae</taxon>
        <taxon>Neoaves</taxon>
        <taxon>Telluraves</taxon>
        <taxon>Australaves</taxon>
        <taxon>Passeriformes</taxon>
        <taxon>Passeroidea</taxon>
        <taxon>Fringillidae</taxon>
        <taxon>Carduelinae</taxon>
        <taxon>Serinus</taxon>
    </lineage>
</organism>
<evidence type="ECO:0000313" key="1">
    <source>
        <dbReference type="Ensembl" id="ENSSCAP00000001487.1"/>
    </source>
</evidence>
<evidence type="ECO:0000313" key="2">
    <source>
        <dbReference type="Proteomes" id="UP000694409"/>
    </source>
</evidence>
<proteinExistence type="predicted"/>
<dbReference type="Ensembl" id="ENSSCAT00000001705.1">
    <property type="protein sequence ID" value="ENSSCAP00000001487.1"/>
    <property type="gene ID" value="ENSSCAG00000001240.1"/>
</dbReference>
<protein>
    <submittedName>
        <fullName evidence="1">Uncharacterized protein</fullName>
    </submittedName>
</protein>
<keyword evidence="2" id="KW-1185">Reference proteome</keyword>
<sequence>FWFHLCCRSDFQCGRTDVGNEEGIGGNHIFHQAPFRYLDRNTDTPFSKHNFEIKENSSCQSPLTLSAPSFNCSEQCSLFSSPPFQNSDKGNIWPLSCTKESSCWQCLPAAAPAPAGPGSLATSSHRPQCHVSHQVQFQFFLN</sequence>